<dbReference type="InterPro" id="IPR027417">
    <property type="entry name" value="P-loop_NTPase"/>
</dbReference>
<proteinExistence type="predicted"/>
<dbReference type="PROSITE" id="PS50096">
    <property type="entry name" value="IQ"/>
    <property type="match status" value="1"/>
</dbReference>
<dbReference type="SUPFAM" id="SSF52540">
    <property type="entry name" value="P-loop containing nucleoside triphosphate hydrolases"/>
    <property type="match status" value="1"/>
</dbReference>
<sequence>MTAFGKIFRARNNIEDKFFEAVEAAQKTAQKEFEASETIKRAWHRFKQKKQQKKLERSAIIIQKTWRMHHATTIVNVLRAEKYRQERVDFFNKQATKIQKVWRGYYDRKHVFNFAKQKEYLEQVKQTNEKMAHLLEGYYAETNETIARAEFEKEARKQENIALKQHYLVSTSAIPSVFQPPAFNKDAGALSAVENFIRTVNKAKICVPSVGPR</sequence>
<evidence type="ECO:0000313" key="2">
    <source>
        <dbReference type="Proteomes" id="UP000001542"/>
    </source>
</evidence>
<dbReference type="InParanoid" id="A2ENV0"/>
<dbReference type="SMR" id="A2ENV0"/>
<organism evidence="1 2">
    <name type="scientific">Trichomonas vaginalis (strain ATCC PRA-98 / G3)</name>
    <dbReference type="NCBI Taxonomy" id="412133"/>
    <lineage>
        <taxon>Eukaryota</taxon>
        <taxon>Metamonada</taxon>
        <taxon>Parabasalia</taxon>
        <taxon>Trichomonadida</taxon>
        <taxon>Trichomonadidae</taxon>
        <taxon>Trichomonas</taxon>
    </lineage>
</organism>
<keyword evidence="2" id="KW-1185">Reference proteome</keyword>
<dbReference type="Pfam" id="PF00612">
    <property type="entry name" value="IQ"/>
    <property type="match status" value="2"/>
</dbReference>
<gene>
    <name evidence="1" type="ORF">TVAG_216160</name>
</gene>
<dbReference type="VEuPathDB" id="TrichDB:TVAG_216160"/>
<dbReference type="InterPro" id="IPR000048">
    <property type="entry name" value="IQ_motif_EF-hand-BS"/>
</dbReference>
<dbReference type="SMART" id="SM00015">
    <property type="entry name" value="IQ"/>
    <property type="match status" value="2"/>
</dbReference>
<dbReference type="Gene3D" id="1.20.5.190">
    <property type="match status" value="1"/>
</dbReference>
<reference evidence="1" key="1">
    <citation type="submission" date="2006-10" db="EMBL/GenBank/DDBJ databases">
        <authorList>
            <person name="Amadeo P."/>
            <person name="Zhao Q."/>
            <person name="Wortman J."/>
            <person name="Fraser-Liggett C."/>
            <person name="Carlton J."/>
        </authorList>
    </citation>
    <scope>NUCLEOTIDE SEQUENCE</scope>
    <source>
        <strain evidence="1">G3</strain>
    </source>
</reference>
<dbReference type="EMBL" id="DS113443">
    <property type="protein sequence ID" value="EAY05640.1"/>
    <property type="molecule type" value="Genomic_DNA"/>
</dbReference>
<dbReference type="KEGG" id="tva:4763509"/>
<dbReference type="Proteomes" id="UP000001542">
    <property type="component" value="Unassembled WGS sequence"/>
</dbReference>
<accession>A2ENV0</accession>
<dbReference type="RefSeq" id="XP_001317863.1">
    <property type="nucleotide sequence ID" value="XM_001317828.1"/>
</dbReference>
<dbReference type="STRING" id="5722.A2ENV0"/>
<protein>
    <submittedName>
        <fullName evidence="1">IQ calmodulin-binding motif family protein</fullName>
    </submittedName>
</protein>
<dbReference type="AlphaFoldDB" id="A2ENV0"/>
<dbReference type="OrthoDB" id="190375at2759"/>
<reference evidence="1" key="2">
    <citation type="journal article" date="2007" name="Science">
        <title>Draft genome sequence of the sexually transmitted pathogen Trichomonas vaginalis.</title>
        <authorList>
            <person name="Carlton J.M."/>
            <person name="Hirt R.P."/>
            <person name="Silva J.C."/>
            <person name="Delcher A.L."/>
            <person name="Schatz M."/>
            <person name="Zhao Q."/>
            <person name="Wortman J.R."/>
            <person name="Bidwell S.L."/>
            <person name="Alsmark U.C.M."/>
            <person name="Besteiro S."/>
            <person name="Sicheritz-Ponten T."/>
            <person name="Noel C.J."/>
            <person name="Dacks J.B."/>
            <person name="Foster P.G."/>
            <person name="Simillion C."/>
            <person name="Van de Peer Y."/>
            <person name="Miranda-Saavedra D."/>
            <person name="Barton G.J."/>
            <person name="Westrop G.D."/>
            <person name="Mueller S."/>
            <person name="Dessi D."/>
            <person name="Fiori P.L."/>
            <person name="Ren Q."/>
            <person name="Paulsen I."/>
            <person name="Zhang H."/>
            <person name="Bastida-Corcuera F.D."/>
            <person name="Simoes-Barbosa A."/>
            <person name="Brown M.T."/>
            <person name="Hayes R.D."/>
            <person name="Mukherjee M."/>
            <person name="Okumura C.Y."/>
            <person name="Schneider R."/>
            <person name="Smith A.J."/>
            <person name="Vanacova S."/>
            <person name="Villalvazo M."/>
            <person name="Haas B.J."/>
            <person name="Pertea M."/>
            <person name="Feldblyum T.V."/>
            <person name="Utterback T.R."/>
            <person name="Shu C.L."/>
            <person name="Osoegawa K."/>
            <person name="de Jong P.J."/>
            <person name="Hrdy I."/>
            <person name="Horvathova L."/>
            <person name="Zubacova Z."/>
            <person name="Dolezal P."/>
            <person name="Malik S.B."/>
            <person name="Logsdon J.M. Jr."/>
            <person name="Henze K."/>
            <person name="Gupta A."/>
            <person name="Wang C.C."/>
            <person name="Dunne R.L."/>
            <person name="Upcroft J.A."/>
            <person name="Upcroft P."/>
            <person name="White O."/>
            <person name="Salzberg S.L."/>
            <person name="Tang P."/>
            <person name="Chiu C.-H."/>
            <person name="Lee Y.-S."/>
            <person name="Embley T.M."/>
            <person name="Coombs G.H."/>
            <person name="Mottram J.C."/>
            <person name="Tachezy J."/>
            <person name="Fraser-Liggett C.M."/>
            <person name="Johnson P.J."/>
        </authorList>
    </citation>
    <scope>NUCLEOTIDE SEQUENCE [LARGE SCALE GENOMIC DNA]</scope>
    <source>
        <strain evidence="1">G3</strain>
    </source>
</reference>
<evidence type="ECO:0000313" key="1">
    <source>
        <dbReference type="EMBL" id="EAY05640.1"/>
    </source>
</evidence>
<dbReference type="OMA" id="TIKRAWH"/>
<name>A2ENV0_TRIV3</name>
<dbReference type="VEuPathDB" id="TrichDB:TVAGG3_0249270"/>